<dbReference type="PANTHER" id="PTHR30386:SF26">
    <property type="entry name" value="TRANSPORT PROTEIN COMB"/>
    <property type="match status" value="1"/>
</dbReference>
<dbReference type="NCBIfam" id="TIGR01843">
    <property type="entry name" value="type_I_hlyD"/>
    <property type="match status" value="1"/>
</dbReference>
<evidence type="ECO:0000256" key="1">
    <source>
        <dbReference type="ARBA" id="ARBA00004377"/>
    </source>
</evidence>
<comment type="subcellular location">
    <subcellularLocation>
        <location evidence="1 9">Cell inner membrane</location>
        <topology evidence="1 9">Single-pass membrane protein</topology>
    </subcellularLocation>
</comment>
<evidence type="ECO:0000256" key="3">
    <source>
        <dbReference type="ARBA" id="ARBA00022448"/>
    </source>
</evidence>
<keyword evidence="5 9" id="KW-0997">Cell inner membrane</keyword>
<feature type="domain" description="AprE-like long alpha-helical hairpin" evidence="11">
    <location>
        <begin position="46"/>
        <end position="229"/>
    </location>
</feature>
<reference evidence="13" key="1">
    <citation type="submission" date="2017-02" db="EMBL/GenBank/DDBJ databases">
        <title>Novel co-symbiosis in the unique lucinid bivalve Phacoides pectinatus.</title>
        <authorList>
            <person name="Lim S.J."/>
            <person name="Davis B.G."/>
            <person name="Gill D.E."/>
            <person name="Engel A.S."/>
            <person name="Anderson L.C."/>
            <person name="Campbell B.J."/>
        </authorList>
    </citation>
    <scope>NUCLEOTIDE SEQUENCE [LARGE SCALE GENOMIC DNA]</scope>
    <source>
        <strain evidence="13">LUC13016_P6</strain>
    </source>
</reference>
<dbReference type="Pfam" id="PF26002">
    <property type="entry name" value="Beta-barrel_AprE"/>
    <property type="match status" value="1"/>
</dbReference>
<evidence type="ECO:0000256" key="10">
    <source>
        <dbReference type="SAM" id="Coils"/>
    </source>
</evidence>
<keyword evidence="8" id="KW-0472">Membrane</keyword>
<evidence type="ECO:0000256" key="7">
    <source>
        <dbReference type="ARBA" id="ARBA00022989"/>
    </source>
</evidence>
<dbReference type="PRINTS" id="PR01490">
    <property type="entry name" value="RTXTOXIND"/>
</dbReference>
<feature type="domain" description="AprE-like beta-barrel" evidence="12">
    <location>
        <begin position="271"/>
        <end position="360"/>
    </location>
</feature>
<evidence type="ECO:0000256" key="8">
    <source>
        <dbReference type="ARBA" id="ARBA00023136"/>
    </source>
</evidence>
<evidence type="ECO:0000256" key="2">
    <source>
        <dbReference type="ARBA" id="ARBA00009477"/>
    </source>
</evidence>
<proteinExistence type="inferred from homology"/>
<evidence type="ECO:0000256" key="6">
    <source>
        <dbReference type="ARBA" id="ARBA00022692"/>
    </source>
</evidence>
<dbReference type="GO" id="GO:0015031">
    <property type="term" value="P:protein transport"/>
    <property type="evidence" value="ECO:0007669"/>
    <property type="project" value="InterPro"/>
</dbReference>
<name>A0A657PKG1_9GAMM</name>
<evidence type="ECO:0000259" key="12">
    <source>
        <dbReference type="Pfam" id="PF26002"/>
    </source>
</evidence>
<evidence type="ECO:0000313" key="13">
    <source>
        <dbReference type="EMBL" id="OQX36951.1"/>
    </source>
</evidence>
<keyword evidence="14" id="KW-1185">Reference proteome</keyword>
<comment type="caution">
    <text evidence="13">The sequence shown here is derived from an EMBL/GenBank/DDBJ whole genome shotgun (WGS) entry which is preliminary data.</text>
</comment>
<dbReference type="Gene3D" id="2.40.30.170">
    <property type="match status" value="1"/>
</dbReference>
<keyword evidence="6" id="KW-0812">Transmembrane</keyword>
<keyword evidence="7" id="KW-1133">Transmembrane helix</keyword>
<organism evidence="13 14">
    <name type="scientific">Candidatus Sedimenticola endophacoides</name>
    <dbReference type="NCBI Taxonomy" id="2548426"/>
    <lineage>
        <taxon>Bacteria</taxon>
        <taxon>Pseudomonadati</taxon>
        <taxon>Pseudomonadota</taxon>
        <taxon>Gammaproteobacteria</taxon>
        <taxon>Chromatiales</taxon>
        <taxon>Sedimenticolaceae</taxon>
        <taxon>Sedimenticola</taxon>
    </lineage>
</organism>
<dbReference type="AlphaFoldDB" id="A0A657PKG1"/>
<sequence>MASRFWGLGCPKIFHEVATLLSRLHVRNGDRVGAGDPLVSFATSAAESELRQMLVRQGGLKLQGERLQALIEQREPDFGPLAADLPDLADKQRTIYQAQTNSLKSEQAIIDSQIEQRRSELASRQNQVASLRRELAIYQEQVDIREELARKGTVSRTEMLASRSRLAESQSSLRKAIDDVAVAKTAFEESKQRRLELFARTNQEIELEAGTVANELAEVESSLIRLRDRVTRLQVTAPVGGIVQGLAISNINQVVAPGQLITQLVPVQDELIIEAKIKPQDIGHVHVGQSAKVKFTSYDASRFGFLLGEVRQLSASTYLDPENNPYYRAEIRLEKDFLGNDPGRMKILPGMTVTADIRTGEKTILDYLLRPISRGFSSAFRER</sequence>
<comment type="similarity">
    <text evidence="2 9">Belongs to the membrane fusion protein (MFP) (TC 8.A.1) family.</text>
</comment>
<gene>
    <name evidence="13" type="ORF">B0D84_01030</name>
</gene>
<evidence type="ECO:0000313" key="14">
    <source>
        <dbReference type="Proteomes" id="UP000243361"/>
    </source>
</evidence>
<dbReference type="Proteomes" id="UP000243361">
    <property type="component" value="Unassembled WGS sequence"/>
</dbReference>
<keyword evidence="4 9" id="KW-1003">Cell membrane</keyword>
<evidence type="ECO:0000256" key="5">
    <source>
        <dbReference type="ARBA" id="ARBA00022519"/>
    </source>
</evidence>
<dbReference type="EMBL" id="MUIE01000086">
    <property type="protein sequence ID" value="OQX36951.1"/>
    <property type="molecule type" value="Genomic_DNA"/>
</dbReference>
<keyword evidence="10" id="KW-0175">Coiled coil</keyword>
<protein>
    <recommendedName>
        <fullName evidence="9">Membrane fusion protein (MFP) family protein</fullName>
    </recommendedName>
</protein>
<dbReference type="SUPFAM" id="SSF56954">
    <property type="entry name" value="Outer membrane efflux proteins (OEP)"/>
    <property type="match status" value="1"/>
</dbReference>
<dbReference type="InterPro" id="IPR058982">
    <property type="entry name" value="Beta-barrel_AprE"/>
</dbReference>
<accession>A0A657PKG1</accession>
<dbReference type="GO" id="GO:0005886">
    <property type="term" value="C:plasma membrane"/>
    <property type="evidence" value="ECO:0007669"/>
    <property type="project" value="UniProtKB-SubCell"/>
</dbReference>
<evidence type="ECO:0000259" key="11">
    <source>
        <dbReference type="Pfam" id="PF25994"/>
    </source>
</evidence>
<evidence type="ECO:0000256" key="9">
    <source>
        <dbReference type="RuleBase" id="RU365093"/>
    </source>
</evidence>
<keyword evidence="3 9" id="KW-0813">Transport</keyword>
<dbReference type="InterPro" id="IPR058781">
    <property type="entry name" value="HH_AprE-like"/>
</dbReference>
<feature type="coiled-coil region" evidence="10">
    <location>
        <begin position="114"/>
        <end position="148"/>
    </location>
</feature>
<dbReference type="InterPro" id="IPR010129">
    <property type="entry name" value="T1SS_HlyD"/>
</dbReference>
<dbReference type="PANTHER" id="PTHR30386">
    <property type="entry name" value="MEMBRANE FUSION SUBUNIT OF EMRAB-TOLC MULTIDRUG EFFLUX PUMP"/>
    <property type="match status" value="1"/>
</dbReference>
<dbReference type="InterPro" id="IPR050739">
    <property type="entry name" value="MFP"/>
</dbReference>
<dbReference type="Pfam" id="PF25994">
    <property type="entry name" value="HH_AprE"/>
    <property type="match status" value="1"/>
</dbReference>
<evidence type="ECO:0000256" key="4">
    <source>
        <dbReference type="ARBA" id="ARBA00022475"/>
    </source>
</evidence>